<dbReference type="InterPro" id="IPR011035">
    <property type="entry name" value="Ribosomal_bL25/Gln-tRNA_synth"/>
</dbReference>
<evidence type="ECO:0000313" key="18">
    <source>
        <dbReference type="Proteomes" id="UP000005220"/>
    </source>
</evidence>
<feature type="domain" description="Glutaminyl-tRNA synthetase class Ib non-specific RNA-binding" evidence="14">
    <location>
        <begin position="163"/>
        <end position="241"/>
    </location>
</feature>
<evidence type="ECO:0000259" key="14">
    <source>
        <dbReference type="Pfam" id="PF04557"/>
    </source>
</evidence>
<dbReference type="GO" id="GO:0006425">
    <property type="term" value="P:glutaminyl-tRNA aminoacylation"/>
    <property type="evidence" value="ECO:0007669"/>
    <property type="project" value="EnsemblFungi"/>
</dbReference>
<dbReference type="InParanoid" id="H2AY43"/>
<keyword evidence="4 10" id="KW-0547">Nucleotide-binding</keyword>
<dbReference type="EC" id="6.1.1.18" evidence="2"/>
<dbReference type="SUPFAM" id="SSF52374">
    <property type="entry name" value="Nucleotidylyl transferase"/>
    <property type="match status" value="1"/>
</dbReference>
<evidence type="ECO:0000256" key="3">
    <source>
        <dbReference type="ARBA" id="ARBA00022598"/>
    </source>
</evidence>
<dbReference type="InterPro" id="IPR020059">
    <property type="entry name" value="Glu/Gln-tRNA-synth_Ib_codon-bd"/>
</dbReference>
<dbReference type="PRINTS" id="PR00987">
    <property type="entry name" value="TRNASYNTHGLU"/>
</dbReference>
<dbReference type="KEGG" id="kaf:KAFR_0G02610"/>
<dbReference type="HOGENOM" id="CLU_001882_2_3_1"/>
<dbReference type="Gene3D" id="1.10.10.2420">
    <property type="match status" value="1"/>
</dbReference>
<dbReference type="InterPro" id="IPR042559">
    <property type="entry name" value="Gln-tRNA-synth_Ib_RNA-bd_N_2"/>
</dbReference>
<evidence type="ECO:0000256" key="9">
    <source>
        <dbReference type="ARBA" id="ARBA00048270"/>
    </source>
</evidence>
<accession>H2AY43</accession>
<dbReference type="GO" id="GO:0005739">
    <property type="term" value="C:mitochondrion"/>
    <property type="evidence" value="ECO:0007669"/>
    <property type="project" value="EnsemblFungi"/>
</dbReference>
<feature type="domain" description="Glutamyl/glutaminyl-tRNA synthetase class Ib anti-codon binding" evidence="13">
    <location>
        <begin position="565"/>
        <end position="662"/>
    </location>
</feature>
<dbReference type="InterPro" id="IPR020058">
    <property type="entry name" value="Glu/Gln-tRNA-synth_Ib_cat-dom"/>
</dbReference>
<proteinExistence type="inferred from homology"/>
<dbReference type="Proteomes" id="UP000005220">
    <property type="component" value="Chromosome 7"/>
</dbReference>
<dbReference type="InterPro" id="IPR001412">
    <property type="entry name" value="aa-tRNA-synth_I_CS"/>
</dbReference>
<dbReference type="Gene3D" id="3.40.50.620">
    <property type="entry name" value="HUPs"/>
    <property type="match status" value="1"/>
</dbReference>
<evidence type="ECO:0000256" key="1">
    <source>
        <dbReference type="ARBA" id="ARBA00005594"/>
    </source>
</evidence>
<organism evidence="17 18">
    <name type="scientific">Kazachstania africana (strain ATCC 22294 / BCRC 22015 / CBS 2517 / CECT 1963 / NBRC 1671 / NRRL Y-8276)</name>
    <name type="common">Yeast</name>
    <name type="synonym">Kluyveromyces africanus</name>
    <dbReference type="NCBI Taxonomy" id="1071382"/>
    <lineage>
        <taxon>Eukaryota</taxon>
        <taxon>Fungi</taxon>
        <taxon>Dikarya</taxon>
        <taxon>Ascomycota</taxon>
        <taxon>Saccharomycotina</taxon>
        <taxon>Saccharomycetes</taxon>
        <taxon>Saccharomycetales</taxon>
        <taxon>Saccharomycetaceae</taxon>
        <taxon>Kazachstania</taxon>
    </lineage>
</organism>
<dbReference type="FunCoup" id="H2AY43">
    <property type="interactions" value="1373"/>
</dbReference>
<feature type="domain" description="tRNA synthetases class I (E and Q) anti-codon binding" evidence="16">
    <location>
        <begin position="673"/>
        <end position="733"/>
    </location>
</feature>
<dbReference type="Gene3D" id="2.40.240.10">
    <property type="entry name" value="Ribosomal Protein L25, Chain P"/>
    <property type="match status" value="2"/>
</dbReference>
<dbReference type="FunFam" id="2.40.240.10:FF:000015">
    <property type="entry name" value="Glutaminyl-tRNA synthetase"/>
    <property type="match status" value="1"/>
</dbReference>
<evidence type="ECO:0000256" key="6">
    <source>
        <dbReference type="ARBA" id="ARBA00022917"/>
    </source>
</evidence>
<dbReference type="GO" id="GO:1990825">
    <property type="term" value="F:sequence-specific mRNA binding"/>
    <property type="evidence" value="ECO:0007669"/>
    <property type="project" value="EnsemblFungi"/>
</dbReference>
<dbReference type="PANTHER" id="PTHR43097">
    <property type="entry name" value="GLUTAMINE-TRNA LIGASE"/>
    <property type="match status" value="1"/>
</dbReference>
<dbReference type="Gene3D" id="1.10.8.1290">
    <property type="entry name" value="Glutaminyl-tRNA synthetase, non-specific RNA binding region part 1, domain 1"/>
    <property type="match status" value="1"/>
</dbReference>
<dbReference type="Pfam" id="PF04557">
    <property type="entry name" value="tRNA_synt_1c_R2"/>
    <property type="match status" value="1"/>
</dbReference>
<dbReference type="GO" id="GO:0005829">
    <property type="term" value="C:cytosol"/>
    <property type="evidence" value="ECO:0007669"/>
    <property type="project" value="EnsemblFungi"/>
</dbReference>
<dbReference type="InterPro" id="IPR020056">
    <property type="entry name" value="Rbsml_bL25/Gln-tRNA_synth_N"/>
</dbReference>
<dbReference type="InterPro" id="IPR042558">
    <property type="entry name" value="Gln-tRNA-synth_Ib_RNA-bd_N_1"/>
</dbReference>
<dbReference type="InterPro" id="IPR049437">
    <property type="entry name" value="tRNA-synt_1c_C2"/>
</dbReference>
<dbReference type="InterPro" id="IPR050132">
    <property type="entry name" value="Gln/Glu-tRNA_Ligase"/>
</dbReference>
<dbReference type="RefSeq" id="XP_003958428.1">
    <property type="nucleotide sequence ID" value="XM_003958379.1"/>
</dbReference>
<dbReference type="Pfam" id="PF03950">
    <property type="entry name" value="tRNA-synt_1c_C"/>
    <property type="match status" value="1"/>
</dbReference>
<dbReference type="FunFam" id="1.10.10.2420:FF:000001">
    <property type="entry name" value="Glutamine--tRNA ligase cytoplasmic"/>
    <property type="match status" value="1"/>
</dbReference>
<dbReference type="FunFam" id="2.40.240.10:FF:000007">
    <property type="entry name" value="Glutamine--tRNA ligase"/>
    <property type="match status" value="1"/>
</dbReference>
<dbReference type="InterPro" id="IPR007639">
    <property type="entry name" value="Gln-tRNA-synth_Ib_RNA-bd_N"/>
</dbReference>
<dbReference type="Pfam" id="PF04558">
    <property type="entry name" value="tRNA_synt_1c_R1"/>
    <property type="match status" value="1"/>
</dbReference>
<reference evidence="17 18" key="1">
    <citation type="journal article" date="2011" name="Proc. Natl. Acad. Sci. U.S.A.">
        <title>Evolutionary erosion of yeast sex chromosomes by mating-type switching accidents.</title>
        <authorList>
            <person name="Gordon J.L."/>
            <person name="Armisen D."/>
            <person name="Proux-Wera E."/>
            <person name="Oheigeartaigh S.S."/>
            <person name="Byrne K.P."/>
            <person name="Wolfe K.H."/>
        </authorList>
    </citation>
    <scope>NUCLEOTIDE SEQUENCE [LARGE SCALE GENOMIC DNA]</scope>
    <source>
        <strain evidence="18">ATCC 22294 / BCRC 22015 / CBS 2517 / CECT 1963 / NBRC 1671 / NRRL Y-8276</strain>
    </source>
</reference>
<dbReference type="STRING" id="1071382.H2AY43"/>
<feature type="region of interest" description="Disordered" evidence="11">
    <location>
        <begin position="182"/>
        <end position="212"/>
    </location>
</feature>
<evidence type="ECO:0000259" key="15">
    <source>
        <dbReference type="Pfam" id="PF04558"/>
    </source>
</evidence>
<evidence type="ECO:0000256" key="8">
    <source>
        <dbReference type="ARBA" id="ARBA00030466"/>
    </source>
</evidence>
<dbReference type="CDD" id="cd00807">
    <property type="entry name" value="GlnRS_core"/>
    <property type="match status" value="1"/>
</dbReference>
<protein>
    <recommendedName>
        <fullName evidence="2">glutamine--tRNA ligase</fullName>
        <ecNumber evidence="2">6.1.1.18</ecNumber>
    </recommendedName>
    <alternativeName>
        <fullName evidence="8">Glutaminyl-tRNA synthetase</fullName>
    </alternativeName>
</protein>
<gene>
    <name evidence="17" type="primary">KAFR0G02610</name>
    <name evidence="17" type="ORF">KAFR_0G02610</name>
</gene>
<name>H2AY43_KAZAF</name>
<evidence type="ECO:0000313" key="17">
    <source>
        <dbReference type="EMBL" id="CCF59293.1"/>
    </source>
</evidence>
<evidence type="ECO:0000256" key="2">
    <source>
        <dbReference type="ARBA" id="ARBA00012836"/>
    </source>
</evidence>
<evidence type="ECO:0000259" key="13">
    <source>
        <dbReference type="Pfam" id="PF03950"/>
    </source>
</evidence>
<feature type="compositionally biased region" description="Basic and acidic residues" evidence="11">
    <location>
        <begin position="182"/>
        <end position="193"/>
    </location>
</feature>
<dbReference type="OrthoDB" id="10250478at2759"/>
<dbReference type="Pfam" id="PF20974">
    <property type="entry name" value="tRNA-synt_1c_C2"/>
    <property type="match status" value="1"/>
</dbReference>
<comment type="catalytic activity">
    <reaction evidence="9">
        <text>tRNA(Gln) + L-glutamine + ATP = L-glutaminyl-tRNA(Gln) + AMP + diphosphate</text>
        <dbReference type="Rhea" id="RHEA:20121"/>
        <dbReference type="Rhea" id="RHEA-COMP:9662"/>
        <dbReference type="Rhea" id="RHEA-COMP:9681"/>
        <dbReference type="ChEBI" id="CHEBI:30616"/>
        <dbReference type="ChEBI" id="CHEBI:33019"/>
        <dbReference type="ChEBI" id="CHEBI:58359"/>
        <dbReference type="ChEBI" id="CHEBI:78442"/>
        <dbReference type="ChEBI" id="CHEBI:78521"/>
        <dbReference type="ChEBI" id="CHEBI:456215"/>
        <dbReference type="EC" id="6.1.1.18"/>
    </reaction>
</comment>
<dbReference type="Pfam" id="PF00749">
    <property type="entry name" value="tRNA-synt_1c"/>
    <property type="match status" value="1"/>
</dbReference>
<dbReference type="EMBL" id="HE650827">
    <property type="protein sequence ID" value="CCF59293.1"/>
    <property type="molecule type" value="Genomic_DNA"/>
</dbReference>
<evidence type="ECO:0000256" key="5">
    <source>
        <dbReference type="ARBA" id="ARBA00022840"/>
    </source>
</evidence>
<dbReference type="InterPro" id="IPR014729">
    <property type="entry name" value="Rossmann-like_a/b/a_fold"/>
</dbReference>
<dbReference type="PANTHER" id="PTHR43097:SF4">
    <property type="entry name" value="GLUTAMINE--TRNA LIGASE"/>
    <property type="match status" value="1"/>
</dbReference>
<keyword evidence="18" id="KW-1185">Reference proteome</keyword>
<dbReference type="InterPro" id="IPR000924">
    <property type="entry name" value="Glu/Gln-tRNA-synth"/>
</dbReference>
<keyword evidence="3 10" id="KW-0436">Ligase</keyword>
<dbReference type="FunFam" id="3.40.50.620:FF:000183">
    <property type="entry name" value="Glutaminyl-tRNA synthetase"/>
    <property type="match status" value="1"/>
</dbReference>
<dbReference type="GeneID" id="13887272"/>
<dbReference type="SUPFAM" id="SSF50715">
    <property type="entry name" value="Ribosomal protein L25-like"/>
    <property type="match status" value="1"/>
</dbReference>
<dbReference type="AlphaFoldDB" id="H2AY43"/>
<evidence type="ECO:0000256" key="4">
    <source>
        <dbReference type="ARBA" id="ARBA00022741"/>
    </source>
</evidence>
<evidence type="ECO:0000259" key="16">
    <source>
        <dbReference type="Pfam" id="PF20974"/>
    </source>
</evidence>
<evidence type="ECO:0000256" key="7">
    <source>
        <dbReference type="ARBA" id="ARBA00023146"/>
    </source>
</evidence>
<dbReference type="GO" id="GO:0005524">
    <property type="term" value="F:ATP binding"/>
    <property type="evidence" value="ECO:0007669"/>
    <property type="project" value="UniProtKB-KW"/>
</dbReference>
<comment type="similarity">
    <text evidence="1 10">Belongs to the class-I aminoacyl-tRNA synthetase family.</text>
</comment>
<evidence type="ECO:0000259" key="12">
    <source>
        <dbReference type="Pfam" id="PF00749"/>
    </source>
</evidence>
<dbReference type="eggNOG" id="KOG1148">
    <property type="taxonomic scope" value="Eukaryota"/>
</dbReference>
<keyword evidence="6 10" id="KW-0648">Protein biosynthesis</keyword>
<feature type="domain" description="Glutamyl/glutaminyl-tRNA synthetase class Ib catalytic" evidence="12">
    <location>
        <begin position="248"/>
        <end position="561"/>
    </location>
</feature>
<feature type="domain" description="Glutaminyl-tRNA synthetase class Ib non-specific RNA-binding" evidence="15">
    <location>
        <begin position="2"/>
        <end position="159"/>
    </location>
</feature>
<keyword evidence="7 10" id="KW-0030">Aminoacyl-tRNA synthetase</keyword>
<evidence type="ECO:0000256" key="10">
    <source>
        <dbReference type="RuleBase" id="RU363037"/>
    </source>
</evidence>
<dbReference type="NCBIfam" id="TIGR00440">
    <property type="entry name" value="glnS"/>
    <property type="match status" value="1"/>
</dbReference>
<sequence length="794" mass="91344">MEELALQFSAIGFEEPKVKEIIKNKKVSASLSSLINQSPKDYQWNKVTRTLLHSLASSTKGTEYPKMDLIINGIINGDLKTNLQVDAAFQYVKTKGEDASVEEMNKISGVGVVVTEQEVRGTIVKFINDNKGEIETSRYKIVPKLFAEIRNLPNLKWANTSLFKPIIDEEILKLLGPKDERDLVKPKRGKESKASNNKGNKKNDTNQSESTKRSMFTEGFLGDLHKVGENPQAYPELLKDHLAFTEGKVHTRFPPEPNGYLHIGHSKAIMVNFGYAKHFGGKCYLRFDDTNPEAEAPEYFESIKRMVSWLGFKPWKITYSSDYFDKLYDLAEFLIKSDKGYICHCTAEEIKRGRGIKEDGTPGGERSACAHRSRPIEESLAEFRKMKDGFYEPGKAILRMKQDLQSPNPQMWDLIAYRVLNAPHPRTGDKWRIYPTYDFTHCLVDSFENITHSLCTTEFYLSRESYEWLCDQVHVFRPAQREYGRLNITGTILSKRKIAKLVELHHVRGWDDPRLFTLEAIRRRGVPPGAILSFINTLGVTTSDTNIQVARFETAVRKYLEETTPRLMFILDPIEIIVDNLAEDYEEIVSIPYSKKFGDRTVPFTKRIYIERKDFDESADEEFYRLTPNQSVGLIRVPHTISVNKVIKDDAGKVISIHVNYNNDKKDKPKTYIQWVPVSKKYNSPVNVKETRIYNPLFNSENPSTHPEGFLNDINPNSEEVYENSIIEHNFFEVIKNSPYENEDLKKGSEFYVEENPNTKEVCRFQGMRVGYFTMDKESSDNEIILNRIVGLKN</sequence>
<dbReference type="InterPro" id="IPR007638">
    <property type="entry name" value="Gln-tRNA-synth_Ib_RNA-bd_2"/>
</dbReference>
<dbReference type="PROSITE" id="PS00178">
    <property type="entry name" value="AA_TRNA_LIGASE_I"/>
    <property type="match status" value="1"/>
</dbReference>
<keyword evidence="5 10" id="KW-0067">ATP-binding</keyword>
<evidence type="ECO:0000256" key="11">
    <source>
        <dbReference type="SAM" id="MobiDB-lite"/>
    </source>
</evidence>
<dbReference type="GO" id="GO:0004819">
    <property type="term" value="F:glutamine-tRNA ligase activity"/>
    <property type="evidence" value="ECO:0007669"/>
    <property type="project" value="UniProtKB-EC"/>
</dbReference>
<dbReference type="InterPro" id="IPR004514">
    <property type="entry name" value="Gln-tRNA-synth"/>
</dbReference>